<dbReference type="InterPro" id="IPR006384">
    <property type="entry name" value="HAD_hydro_PyrdxlP_Pase-like"/>
</dbReference>
<accession>A0A507C4W2</accession>
<evidence type="ECO:0000313" key="7">
    <source>
        <dbReference type="EMBL" id="TPX33026.1"/>
    </source>
</evidence>
<evidence type="ECO:0000256" key="3">
    <source>
        <dbReference type="ARBA" id="ARBA00022801"/>
    </source>
</evidence>
<evidence type="ECO:0000256" key="4">
    <source>
        <dbReference type="ARBA" id="ARBA00022842"/>
    </source>
</evidence>
<dbReference type="PANTHER" id="PTHR20889">
    <property type="entry name" value="PHOSPHATASE, ORPHAN 1, 2"/>
    <property type="match status" value="1"/>
</dbReference>
<dbReference type="EMBL" id="QEAO01000024">
    <property type="protein sequence ID" value="TPX33026.1"/>
    <property type="molecule type" value="Genomic_DNA"/>
</dbReference>
<comment type="caution">
    <text evidence="7">The sequence shown here is derived from an EMBL/GenBank/DDBJ whole genome shotgun (WGS) entry which is preliminary data.</text>
</comment>
<keyword evidence="3" id="KW-0378">Hydrolase</keyword>
<dbReference type="GeneID" id="42005249"/>
<feature type="binding site" evidence="5">
    <location>
        <position position="84"/>
    </location>
    <ligand>
        <name>substrate</name>
    </ligand>
</feature>
<gene>
    <name evidence="7" type="ORF">SmJEL517_g04024</name>
</gene>
<dbReference type="InterPro" id="IPR036412">
    <property type="entry name" value="HAD-like_sf"/>
</dbReference>
<dbReference type="RefSeq" id="XP_031024121.1">
    <property type="nucleotide sequence ID" value="XM_031169952.1"/>
</dbReference>
<dbReference type="Gene3D" id="3.40.50.1000">
    <property type="entry name" value="HAD superfamily/HAD-like"/>
    <property type="match status" value="1"/>
</dbReference>
<feature type="binding site" evidence="5">
    <location>
        <position position="7"/>
    </location>
    <ligand>
        <name>substrate</name>
    </ligand>
</feature>
<dbReference type="PIRSF" id="PIRSF031051">
    <property type="entry name" value="PyrdxlP_Pase_PHOSPHO2"/>
    <property type="match status" value="1"/>
</dbReference>
<evidence type="ECO:0000256" key="1">
    <source>
        <dbReference type="ARBA" id="ARBA00001946"/>
    </source>
</evidence>
<comment type="cofactor">
    <cofactor evidence="1 6">
        <name>Mg(2+)</name>
        <dbReference type="ChEBI" id="CHEBI:18420"/>
    </cofactor>
</comment>
<dbReference type="SUPFAM" id="SSF56784">
    <property type="entry name" value="HAD-like"/>
    <property type="match status" value="1"/>
</dbReference>
<dbReference type="GO" id="GO:0016791">
    <property type="term" value="F:phosphatase activity"/>
    <property type="evidence" value="ECO:0007669"/>
    <property type="project" value="InterPro"/>
</dbReference>
<keyword evidence="4 6" id="KW-0460">Magnesium</keyword>
<sequence length="230" mass="25739">MIDEDSDHWTLRKCSQDLHDKLFASFGKVQYTDSVAALLAEAHSRGTTPDQIKSYLHAIPFSPSMVKALELMHAQNSDILILSDANTVFIDEILKSRNAKQYITRVISNPAYWRDDGMLVVKRHTTNPPHGCKDKRCGINLCKGKELDAHVAQYGPYDRIVYCGDGANDACPILRLAPKDAVVYRTGRRLEKILNADAQERNPTVKTSIILPFTTGEDALAHFTSILKSR</sequence>
<name>A0A507C4W2_9FUNG</name>
<evidence type="ECO:0000313" key="8">
    <source>
        <dbReference type="Proteomes" id="UP000319731"/>
    </source>
</evidence>
<reference evidence="7 8" key="1">
    <citation type="journal article" date="2019" name="Sci. Rep.">
        <title>Comparative genomics of chytrid fungi reveal insights into the obligate biotrophic and pathogenic lifestyle of Synchytrium endobioticum.</title>
        <authorList>
            <person name="van de Vossenberg B.T.L.H."/>
            <person name="Warris S."/>
            <person name="Nguyen H.D.T."/>
            <person name="van Gent-Pelzer M.P.E."/>
            <person name="Joly D.L."/>
            <person name="van de Geest H.C."/>
            <person name="Bonants P.J.M."/>
            <person name="Smith D.S."/>
            <person name="Levesque C.A."/>
            <person name="van der Lee T.A.J."/>
        </authorList>
    </citation>
    <scope>NUCLEOTIDE SEQUENCE [LARGE SCALE GENOMIC DNA]</scope>
    <source>
        <strain evidence="7 8">JEL517</strain>
    </source>
</reference>
<feature type="binding site" evidence="6">
    <location>
        <position position="165"/>
    </location>
    <ligand>
        <name>Mg(2+)</name>
        <dbReference type="ChEBI" id="CHEBI:18420"/>
    </ligand>
</feature>
<dbReference type="NCBIfam" id="TIGR01488">
    <property type="entry name" value="HAD-SF-IB"/>
    <property type="match status" value="1"/>
</dbReference>
<organism evidence="7 8">
    <name type="scientific">Synchytrium microbalum</name>
    <dbReference type="NCBI Taxonomy" id="1806994"/>
    <lineage>
        <taxon>Eukaryota</taxon>
        <taxon>Fungi</taxon>
        <taxon>Fungi incertae sedis</taxon>
        <taxon>Chytridiomycota</taxon>
        <taxon>Chytridiomycota incertae sedis</taxon>
        <taxon>Chytridiomycetes</taxon>
        <taxon>Synchytriales</taxon>
        <taxon>Synchytriaceae</taxon>
        <taxon>Synchytrium</taxon>
    </lineage>
</organism>
<evidence type="ECO:0000256" key="2">
    <source>
        <dbReference type="ARBA" id="ARBA00022723"/>
    </source>
</evidence>
<dbReference type="Proteomes" id="UP000319731">
    <property type="component" value="Unassembled WGS sequence"/>
</dbReference>
<dbReference type="NCBIfam" id="TIGR01489">
    <property type="entry name" value="DKMTPPase-SF"/>
    <property type="match status" value="1"/>
</dbReference>
<keyword evidence="2 6" id="KW-0479">Metal-binding</keyword>
<dbReference type="InterPro" id="IPR023214">
    <property type="entry name" value="HAD_sf"/>
</dbReference>
<dbReference type="Pfam" id="PF06888">
    <property type="entry name" value="Put_Phosphatase"/>
    <property type="match status" value="1"/>
</dbReference>
<dbReference type="GO" id="GO:0046872">
    <property type="term" value="F:metal ion binding"/>
    <property type="evidence" value="ECO:0007669"/>
    <property type="project" value="UniProtKB-KW"/>
</dbReference>
<proteinExistence type="predicted"/>
<protein>
    <submittedName>
        <fullName evidence="7">Uncharacterized protein</fullName>
    </submittedName>
</protein>
<dbReference type="InterPro" id="IPR016965">
    <property type="entry name" value="Pase_PHOSPHO-typ"/>
</dbReference>
<dbReference type="PANTHER" id="PTHR20889:SF12">
    <property type="entry name" value="LP01149P"/>
    <property type="match status" value="1"/>
</dbReference>
<evidence type="ECO:0000256" key="6">
    <source>
        <dbReference type="PIRSR" id="PIRSR031051-3"/>
    </source>
</evidence>
<keyword evidence="8" id="KW-1185">Reference proteome</keyword>
<dbReference type="STRING" id="1806994.A0A507C4W2"/>
<evidence type="ECO:0000256" key="5">
    <source>
        <dbReference type="PIRSR" id="PIRSR031051-2"/>
    </source>
</evidence>
<dbReference type="AlphaFoldDB" id="A0A507C4W2"/>
<dbReference type="OrthoDB" id="10267182at2759"/>